<dbReference type="InterPro" id="IPR003618">
    <property type="entry name" value="TFIIS_cen_dom"/>
</dbReference>
<evidence type="ECO:0000259" key="2">
    <source>
        <dbReference type="PROSITE" id="PS51321"/>
    </source>
</evidence>
<evidence type="ECO:0000256" key="1">
    <source>
        <dbReference type="SAM" id="MobiDB-lite"/>
    </source>
</evidence>
<dbReference type="CDD" id="cd21538">
    <property type="entry name" value="SPOC_TFIIS"/>
    <property type="match status" value="1"/>
</dbReference>
<dbReference type="Gene3D" id="1.10.472.30">
    <property type="entry name" value="Transcription elongation factor S-II, central domain"/>
    <property type="match status" value="1"/>
</dbReference>
<dbReference type="PANTHER" id="PTHR11477:SF44">
    <property type="entry name" value="TFIIS CENTRAL DOMAIN-CONTAINING PROTEIN"/>
    <property type="match status" value="1"/>
</dbReference>
<feature type="domain" description="TFIIS central" evidence="2">
    <location>
        <begin position="329"/>
        <end position="441"/>
    </location>
</feature>
<dbReference type="PANTHER" id="PTHR11477">
    <property type="entry name" value="TRANSCRIPTION FACTOR S-II ZINC FINGER DOMAIN-CONTAINING PROTEIN"/>
    <property type="match status" value="1"/>
</dbReference>
<dbReference type="Pfam" id="PF07500">
    <property type="entry name" value="TFIIS_M"/>
    <property type="match status" value="1"/>
</dbReference>
<dbReference type="InterPro" id="IPR036575">
    <property type="entry name" value="TFIIS_cen_dom_sf"/>
</dbReference>
<reference evidence="4" key="1">
    <citation type="submission" date="2024-06" db="EMBL/GenBank/DDBJ databases">
        <authorList>
            <person name="Ryan C."/>
        </authorList>
    </citation>
    <scope>NUCLEOTIDE SEQUENCE [LARGE SCALE GENOMIC DNA]</scope>
</reference>
<feature type="region of interest" description="Disordered" evidence="1">
    <location>
        <begin position="179"/>
        <end position="238"/>
    </location>
</feature>
<name>A0ABC9E069_9POAL</name>
<feature type="compositionally biased region" description="Polar residues" evidence="1">
    <location>
        <begin position="851"/>
        <end position="860"/>
    </location>
</feature>
<reference evidence="3 4" key="2">
    <citation type="submission" date="2024-10" db="EMBL/GenBank/DDBJ databases">
        <authorList>
            <person name="Ryan C."/>
        </authorList>
    </citation>
    <scope>NUCLEOTIDE SEQUENCE [LARGE SCALE GENOMIC DNA]</scope>
</reference>
<evidence type="ECO:0000313" key="4">
    <source>
        <dbReference type="Proteomes" id="UP001497457"/>
    </source>
</evidence>
<dbReference type="Proteomes" id="UP001497457">
    <property type="component" value="Chromosome 35b"/>
</dbReference>
<feature type="compositionally biased region" description="Low complexity" evidence="1">
    <location>
        <begin position="16"/>
        <end position="38"/>
    </location>
</feature>
<evidence type="ECO:0000313" key="3">
    <source>
        <dbReference type="EMBL" id="CAL5048484.1"/>
    </source>
</evidence>
<dbReference type="Pfam" id="PF07744">
    <property type="entry name" value="SPOC"/>
    <property type="match status" value="1"/>
</dbReference>
<dbReference type="PROSITE" id="PS51321">
    <property type="entry name" value="TFIIS_CENTRAL"/>
    <property type="match status" value="1"/>
</dbReference>
<feature type="compositionally biased region" description="Low complexity" evidence="1">
    <location>
        <begin position="179"/>
        <end position="193"/>
    </location>
</feature>
<gene>
    <name evidence="3" type="ORF">URODEC1_LOCUS90470</name>
</gene>
<dbReference type="AlphaFoldDB" id="A0ABC9E069"/>
<accession>A0ABC9E069</accession>
<feature type="region of interest" description="Disordered" evidence="1">
    <location>
        <begin position="1"/>
        <end position="46"/>
    </location>
</feature>
<keyword evidence="4" id="KW-1185">Reference proteome</keyword>
<protein>
    <recommendedName>
        <fullName evidence="2">TFIIS central domain-containing protein</fullName>
    </recommendedName>
</protein>
<proteinExistence type="predicted"/>
<dbReference type="SUPFAM" id="SSF46942">
    <property type="entry name" value="Elongation factor TFIIS domain 2"/>
    <property type="match status" value="1"/>
</dbReference>
<dbReference type="SMART" id="SM00510">
    <property type="entry name" value="TFS2M"/>
    <property type="match status" value="1"/>
</dbReference>
<sequence length="1071" mass="117422">MELSKKARAQPPSAPAPGSGAVSRSLPPAAPRSSQPASHGLFGPGSWGAKAPTSSYLIVPMGGHPAQVGASNPNSPHLPGARPVAVSRVSLRPPQQVLCVQPAFPVPGILSPQPPPSATGKKMAISPMKVQMPKPVSSQVSATSKRSVKKEPVLIAYPEVSETVRSKFRETLAAALCVDSDQQSVQQSASDVSPIGPSSESKHEDDGTLQRPNICISQGERKADTGTDPKSVGSITGQDDTLSCRILGSNMTIKVSTDAQSVNVRLENDVLGKGTVVSDVLQGRGPFCAPDPDIVTGASESISQLNSKGAMTSDIDAGATVSLNEPEFKRTRTSDRVRSTGEQKDIIQKGQSLALGIEEELFKLFGGVNKKYKEKGRSLLFNLKDKSNPVLREQVLSGEITPKCLCSMTTDELASKELSAWRLAKAEELAKMVVLPNREVNVRRLLRKTHKGEFHVEVEETDSISVGAELGGDFFSHVPSKCIEGRTKSDDRASVHQGDIESDNTVQDGPAGIGNRNLLSNLNEKTDLIQGVVHDLKYAENLPEIMSWDEFVEAPDSDVPLECHSTETAEDDPSFTDKACLALEPEKNHIAEDKANPSEFEFTCDSPSPEDNRQASIKSTENGPIHDLSPAKQPEGCLLIKSSPEMIDAEKLDTASALISGSTLQLKAVSDAALANDCLWEGKIQLSSPIKVVAIFKSGEKPSTNGWRRFVDIKGRVRLTDFQEFLEQLPKSRSRTVTVTELRLKEGSLESGRRQFLQTIDSYISDERVGLVKLAEGAELYICPSQGKAAQILTEHLPKEHSVSQTMTGVSAIGVFVWRRHLISSETPTRHDGSKRQPMSISREEQAVLSSSVPMPSQLTRPPAPHFGYSNERPRLEDDATGDVPLGFGHGVIKEEDNLPEYDFVSVSDGSPNVAAPHRYQRQQHVQAISPPAGQVRRLVRKYSSLYGLDHPWEENEELPGWVPRQSGHRYNAMQQHPQQDMMVSPQLLSPASQVYSPPQQHAMTVQQAWNHRHMLHPDEAQFGRPRWLPSSQWQEPSHRGRFVMEHDVVSPRRTWLRRARKPWYGRWRPH</sequence>
<dbReference type="InterPro" id="IPR012921">
    <property type="entry name" value="SPOC_C"/>
</dbReference>
<organism evidence="3 4">
    <name type="scientific">Urochloa decumbens</name>
    <dbReference type="NCBI Taxonomy" id="240449"/>
    <lineage>
        <taxon>Eukaryota</taxon>
        <taxon>Viridiplantae</taxon>
        <taxon>Streptophyta</taxon>
        <taxon>Embryophyta</taxon>
        <taxon>Tracheophyta</taxon>
        <taxon>Spermatophyta</taxon>
        <taxon>Magnoliopsida</taxon>
        <taxon>Liliopsida</taxon>
        <taxon>Poales</taxon>
        <taxon>Poaceae</taxon>
        <taxon>PACMAD clade</taxon>
        <taxon>Panicoideae</taxon>
        <taxon>Panicodae</taxon>
        <taxon>Paniceae</taxon>
        <taxon>Melinidinae</taxon>
        <taxon>Urochloa</taxon>
    </lineage>
</organism>
<feature type="region of interest" description="Disordered" evidence="1">
    <location>
        <begin position="486"/>
        <end position="512"/>
    </location>
</feature>
<feature type="region of interest" description="Disordered" evidence="1">
    <location>
        <begin position="851"/>
        <end position="878"/>
    </location>
</feature>
<feature type="region of interest" description="Disordered" evidence="1">
    <location>
        <begin position="590"/>
        <end position="632"/>
    </location>
</feature>
<dbReference type="EMBL" id="OZ075145">
    <property type="protein sequence ID" value="CAL5048484.1"/>
    <property type="molecule type" value="Genomic_DNA"/>
</dbReference>